<dbReference type="Pfam" id="PF00266">
    <property type="entry name" value="Aminotran_5"/>
    <property type="match status" value="1"/>
</dbReference>
<accession>A0A085BM92</accession>
<dbReference type="InterPro" id="IPR015422">
    <property type="entry name" value="PyrdxlP-dep_Trfase_small"/>
</dbReference>
<dbReference type="OrthoDB" id="9804366at2"/>
<dbReference type="PROSITE" id="PS00595">
    <property type="entry name" value="AA_TRANSFER_CLASS_5"/>
    <property type="match status" value="1"/>
</dbReference>
<evidence type="ECO:0000256" key="1">
    <source>
        <dbReference type="ARBA" id="ARBA00001933"/>
    </source>
</evidence>
<dbReference type="SUPFAM" id="SSF53383">
    <property type="entry name" value="PLP-dependent transferases"/>
    <property type="match status" value="1"/>
</dbReference>
<evidence type="ECO:0000256" key="7">
    <source>
        <dbReference type="RuleBase" id="RU004504"/>
    </source>
</evidence>
<dbReference type="GO" id="GO:0031071">
    <property type="term" value="F:cysteine desulfurase activity"/>
    <property type="evidence" value="ECO:0007669"/>
    <property type="project" value="UniProtKB-UniRule"/>
</dbReference>
<dbReference type="PIRSF" id="PIRSF005572">
    <property type="entry name" value="NifS"/>
    <property type="match status" value="1"/>
</dbReference>
<evidence type="ECO:0000256" key="3">
    <source>
        <dbReference type="ARBA" id="ARBA00010447"/>
    </source>
</evidence>
<comment type="catalytic activity">
    <reaction evidence="6 8">
        <text>(sulfur carrier)-H + L-cysteine = (sulfur carrier)-SH + L-alanine</text>
        <dbReference type="Rhea" id="RHEA:43892"/>
        <dbReference type="Rhea" id="RHEA-COMP:14737"/>
        <dbReference type="Rhea" id="RHEA-COMP:14739"/>
        <dbReference type="ChEBI" id="CHEBI:29917"/>
        <dbReference type="ChEBI" id="CHEBI:35235"/>
        <dbReference type="ChEBI" id="CHEBI:57972"/>
        <dbReference type="ChEBI" id="CHEBI:64428"/>
        <dbReference type="EC" id="2.8.1.7"/>
    </reaction>
</comment>
<keyword evidence="5 8" id="KW-0663">Pyridoxal phosphate</keyword>
<dbReference type="InterPro" id="IPR000192">
    <property type="entry name" value="Aminotrans_V_dom"/>
</dbReference>
<dbReference type="EC" id="2.8.1.7" evidence="8"/>
<comment type="similarity">
    <text evidence="3 8">Belongs to the class-V pyridoxal-phosphate-dependent aminotransferase family. Csd subfamily.</text>
</comment>
<dbReference type="GO" id="GO:0030170">
    <property type="term" value="F:pyridoxal phosphate binding"/>
    <property type="evidence" value="ECO:0007669"/>
    <property type="project" value="UniProtKB-UniRule"/>
</dbReference>
<dbReference type="InterPro" id="IPR015421">
    <property type="entry name" value="PyrdxlP-dep_Trfase_major"/>
</dbReference>
<comment type="caution">
    <text evidence="10">The sequence shown here is derived from an EMBL/GenBank/DDBJ whole genome shotgun (WGS) entry which is preliminary data.</text>
</comment>
<dbReference type="NCBIfam" id="TIGR01979">
    <property type="entry name" value="sufS"/>
    <property type="match status" value="1"/>
</dbReference>
<evidence type="ECO:0000256" key="2">
    <source>
        <dbReference type="ARBA" id="ARBA00002824"/>
    </source>
</evidence>
<dbReference type="CDD" id="cd06453">
    <property type="entry name" value="SufS_like"/>
    <property type="match status" value="1"/>
</dbReference>
<dbReference type="eggNOG" id="COG0520">
    <property type="taxonomic scope" value="Bacteria"/>
</dbReference>
<dbReference type="PANTHER" id="PTHR43586:SF8">
    <property type="entry name" value="CYSTEINE DESULFURASE 1, CHLOROPLASTIC"/>
    <property type="match status" value="1"/>
</dbReference>
<keyword evidence="11" id="KW-1185">Reference proteome</keyword>
<comment type="cofactor">
    <cofactor evidence="1 7">
        <name>pyridoxal 5'-phosphate</name>
        <dbReference type="ChEBI" id="CHEBI:597326"/>
    </cofactor>
</comment>
<evidence type="ECO:0000256" key="6">
    <source>
        <dbReference type="ARBA" id="ARBA00050776"/>
    </source>
</evidence>
<dbReference type="PANTHER" id="PTHR43586">
    <property type="entry name" value="CYSTEINE DESULFURASE"/>
    <property type="match status" value="1"/>
</dbReference>
<organism evidence="10 11">
    <name type="scientific">Epilithonimonas lactis</name>
    <dbReference type="NCBI Taxonomy" id="421072"/>
    <lineage>
        <taxon>Bacteria</taxon>
        <taxon>Pseudomonadati</taxon>
        <taxon>Bacteroidota</taxon>
        <taxon>Flavobacteriia</taxon>
        <taxon>Flavobacteriales</taxon>
        <taxon>Weeksellaceae</taxon>
        <taxon>Chryseobacterium group</taxon>
        <taxon>Epilithonimonas</taxon>
    </lineage>
</organism>
<evidence type="ECO:0000259" key="9">
    <source>
        <dbReference type="Pfam" id="PF00266"/>
    </source>
</evidence>
<keyword evidence="4 8" id="KW-0808">Transferase</keyword>
<protein>
    <recommendedName>
        <fullName evidence="8">Cysteine desulfurase</fullName>
        <ecNumber evidence="8">2.8.1.7</ecNumber>
    </recommendedName>
</protein>
<sequence length="406" mass="45350">MFDINNIRAQFPILNQEVNGKPLVYLDNAATSQKPISVIKTWEQYYETINANVHRGIHTLSQLATEEMELSRQKIQRFINAKHDYEVIFTKGTTEGINLVAYALTNQIKPNDEIIISYLEHHSNIVPWQMLCERTGAKLRVIPMDENGILQIDVLDEWLNEKTKIVSVNQVSNALGIINPIEEIIEKTRRLSNAYVLIDGAQSAPHFKIDVQKLDCDFFVFSGHKMYAPMGTGILYGKESVLENLHPFHGGGEMIAVCSFEKTTYAGLPFKFEAGTPNVGGNIAIGSAVDFIENIGHENLQNHENDLLNYAQKKLLELEGIKIYGEKANRTGVVSFNLEGAGIASDTGMILDKLGIAVRTGHHCTQPIMDFFNIAGTVRASFAVYNTLEEIDILVEGVKKAQRMLV</sequence>
<evidence type="ECO:0000256" key="4">
    <source>
        <dbReference type="ARBA" id="ARBA00022679"/>
    </source>
</evidence>
<dbReference type="AlphaFoldDB" id="A0A085BM92"/>
<evidence type="ECO:0000256" key="8">
    <source>
        <dbReference type="RuleBase" id="RU004506"/>
    </source>
</evidence>
<dbReference type="EMBL" id="JPLY01000001">
    <property type="protein sequence ID" value="KFC23587.1"/>
    <property type="molecule type" value="Genomic_DNA"/>
</dbReference>
<gene>
    <name evidence="10" type="ORF">IO89_03130</name>
</gene>
<dbReference type="STRING" id="421072.SAMN04488097_1592"/>
<proteinExistence type="inferred from homology"/>
<dbReference type="InterPro" id="IPR015424">
    <property type="entry name" value="PyrdxlP-dep_Trfase"/>
</dbReference>
<name>A0A085BM92_9FLAO</name>
<evidence type="ECO:0000313" key="10">
    <source>
        <dbReference type="EMBL" id="KFC23587.1"/>
    </source>
</evidence>
<reference evidence="10 11" key="1">
    <citation type="submission" date="2014-07" db="EMBL/GenBank/DDBJ databases">
        <title>Epilithonimonas lactis LMG 22401 Genome.</title>
        <authorList>
            <person name="Pipes S.E."/>
            <person name="Stropko S.J."/>
        </authorList>
    </citation>
    <scope>NUCLEOTIDE SEQUENCE [LARGE SCALE GENOMIC DNA]</scope>
    <source>
        <strain evidence="10 11">LMG 24401</strain>
    </source>
</reference>
<dbReference type="InterPro" id="IPR020578">
    <property type="entry name" value="Aminotrans_V_PyrdxlP_BS"/>
</dbReference>
<dbReference type="Gene3D" id="3.40.640.10">
    <property type="entry name" value="Type I PLP-dependent aspartate aminotransferase-like (Major domain)"/>
    <property type="match status" value="1"/>
</dbReference>
<dbReference type="InterPro" id="IPR016454">
    <property type="entry name" value="Cysteine_dSase"/>
</dbReference>
<dbReference type="Gene3D" id="3.90.1150.10">
    <property type="entry name" value="Aspartate Aminotransferase, domain 1"/>
    <property type="match status" value="1"/>
</dbReference>
<dbReference type="Proteomes" id="UP000028623">
    <property type="component" value="Unassembled WGS sequence"/>
</dbReference>
<dbReference type="RefSeq" id="WP_034973502.1">
    <property type="nucleotide sequence ID" value="NZ_FOFI01000002.1"/>
</dbReference>
<evidence type="ECO:0000256" key="5">
    <source>
        <dbReference type="ARBA" id="ARBA00022898"/>
    </source>
</evidence>
<dbReference type="GO" id="GO:0006534">
    <property type="term" value="P:cysteine metabolic process"/>
    <property type="evidence" value="ECO:0007669"/>
    <property type="project" value="UniProtKB-UniRule"/>
</dbReference>
<dbReference type="InterPro" id="IPR010970">
    <property type="entry name" value="Cys_dSase_SufS"/>
</dbReference>
<feature type="domain" description="Aminotransferase class V" evidence="9">
    <location>
        <begin position="24"/>
        <end position="394"/>
    </location>
</feature>
<evidence type="ECO:0000313" key="11">
    <source>
        <dbReference type="Proteomes" id="UP000028623"/>
    </source>
</evidence>
<comment type="function">
    <text evidence="2 8">Catalyzes the removal of elemental sulfur and selenium atoms from L-cysteine, L-cystine, L-selenocysteine, and L-selenocystine to produce L-alanine.</text>
</comment>